<feature type="binding site" evidence="3">
    <location>
        <begin position="102"/>
        <end position="105"/>
    </location>
    <ligand>
        <name>substrate</name>
    </ligand>
</feature>
<comment type="subunit">
    <text evidence="3">Homodimer.</text>
</comment>
<dbReference type="PANTHER" id="PTHR11934:SF0">
    <property type="entry name" value="RIBOSE-5-PHOSPHATE ISOMERASE"/>
    <property type="match status" value="1"/>
</dbReference>
<sequence length="244" mass="25547">MPADLSPSDIAKRATARRAADLVETGMKVGLGTGSTAAFLVSRLGERLRDEGLRFTAVPTSTRTAEQARGEGIEVVTLNEAGRLDLTIDGADEFDADLTLIKGGGGAHLQEKIVAAASDRMVVIADAGKEVATLGAFPLPVEVIPFGWRTTQALVARTLENMDVDGGETVLRMRDGAAFVTDEGNHILDLHLGRIGDARALSAALNHVPGVVENGLFIDICDSVVIGHEDGSVSLRGRLAAEQG</sequence>
<proteinExistence type="inferred from homology"/>
<feature type="binding site" evidence="3">
    <location>
        <position position="129"/>
    </location>
    <ligand>
        <name>substrate</name>
    </ligand>
</feature>
<feature type="binding site" evidence="3">
    <location>
        <begin position="89"/>
        <end position="92"/>
    </location>
    <ligand>
        <name>substrate</name>
    </ligand>
</feature>
<dbReference type="SUPFAM" id="SSF75445">
    <property type="entry name" value="D-ribose-5-phosphate isomerase (RpiA), lid domain"/>
    <property type="match status" value="1"/>
</dbReference>
<evidence type="ECO:0000256" key="2">
    <source>
        <dbReference type="ARBA" id="ARBA00023235"/>
    </source>
</evidence>
<name>A0A2S0MM50_9RHOB</name>
<evidence type="ECO:0000313" key="5">
    <source>
        <dbReference type="Proteomes" id="UP000237655"/>
    </source>
</evidence>
<dbReference type="FunFam" id="3.40.50.1360:FF:000001">
    <property type="entry name" value="Ribose-5-phosphate isomerase A"/>
    <property type="match status" value="1"/>
</dbReference>
<dbReference type="UniPathway" id="UPA00115">
    <property type="reaction ID" value="UER00412"/>
</dbReference>
<dbReference type="CDD" id="cd01398">
    <property type="entry name" value="RPI_A"/>
    <property type="match status" value="1"/>
</dbReference>
<evidence type="ECO:0000256" key="1">
    <source>
        <dbReference type="ARBA" id="ARBA00001713"/>
    </source>
</evidence>
<evidence type="ECO:0000256" key="3">
    <source>
        <dbReference type="HAMAP-Rule" id="MF_00170"/>
    </source>
</evidence>
<dbReference type="Gene3D" id="3.40.50.1360">
    <property type="match status" value="1"/>
</dbReference>
<dbReference type="NCBIfam" id="NF001924">
    <property type="entry name" value="PRK00702.1"/>
    <property type="match status" value="1"/>
</dbReference>
<dbReference type="Gene3D" id="3.30.70.260">
    <property type="match status" value="1"/>
</dbReference>
<dbReference type="NCBIfam" id="TIGR00021">
    <property type="entry name" value="rpiA"/>
    <property type="match status" value="1"/>
</dbReference>
<reference evidence="5" key="1">
    <citation type="submission" date="2018-03" db="EMBL/GenBank/DDBJ databases">
        <title>Genomic analysis of the strain SH-1 isolated from shrimp intestine.</title>
        <authorList>
            <person name="Kim Y.-S."/>
            <person name="Kim S.-E."/>
            <person name="Kim K.-H."/>
        </authorList>
    </citation>
    <scope>NUCLEOTIDE SEQUENCE [LARGE SCALE GENOMIC DNA]</scope>
    <source>
        <strain evidence="5">SH-1</strain>
    </source>
</reference>
<evidence type="ECO:0000313" key="4">
    <source>
        <dbReference type="EMBL" id="AVO36960.1"/>
    </source>
</evidence>
<dbReference type="GO" id="GO:0009052">
    <property type="term" value="P:pentose-phosphate shunt, non-oxidative branch"/>
    <property type="evidence" value="ECO:0007669"/>
    <property type="project" value="UniProtKB-UniRule"/>
</dbReference>
<dbReference type="Pfam" id="PF06026">
    <property type="entry name" value="Rib_5-P_isom_A"/>
    <property type="match status" value="1"/>
</dbReference>
<keyword evidence="5" id="KW-1185">Reference proteome</keyword>
<comment type="function">
    <text evidence="3">Catalyzes the reversible conversion of ribose-5-phosphate to ribulose 5-phosphate.</text>
</comment>
<dbReference type="RefSeq" id="WP_106471274.1">
    <property type="nucleotide sequence ID" value="NZ_CP027665.1"/>
</dbReference>
<dbReference type="PANTHER" id="PTHR11934">
    <property type="entry name" value="RIBOSE-5-PHOSPHATE ISOMERASE"/>
    <property type="match status" value="1"/>
</dbReference>
<comment type="pathway">
    <text evidence="3">Carbohydrate degradation; pentose phosphate pathway; D-ribose 5-phosphate from D-ribulose 5-phosphate (non-oxidative stage): step 1/1.</text>
</comment>
<comment type="catalytic activity">
    <reaction evidence="1 3">
        <text>aldehydo-D-ribose 5-phosphate = D-ribulose 5-phosphate</text>
        <dbReference type="Rhea" id="RHEA:14657"/>
        <dbReference type="ChEBI" id="CHEBI:58121"/>
        <dbReference type="ChEBI" id="CHEBI:58273"/>
        <dbReference type="EC" id="5.3.1.6"/>
    </reaction>
</comment>
<comment type="similarity">
    <text evidence="3">Belongs to the ribose 5-phosphate isomerase family.</text>
</comment>
<feature type="binding site" evidence="3">
    <location>
        <begin position="33"/>
        <end position="36"/>
    </location>
    <ligand>
        <name>substrate</name>
    </ligand>
</feature>
<dbReference type="GO" id="GO:0005829">
    <property type="term" value="C:cytosol"/>
    <property type="evidence" value="ECO:0007669"/>
    <property type="project" value="TreeGrafter"/>
</dbReference>
<feature type="active site" description="Proton acceptor" evidence="3">
    <location>
        <position position="111"/>
    </location>
</feature>
<dbReference type="AlphaFoldDB" id="A0A2S0MM50"/>
<protein>
    <recommendedName>
        <fullName evidence="3">Ribose-5-phosphate isomerase A</fullName>
        <ecNumber evidence="3">5.3.1.6</ecNumber>
    </recommendedName>
    <alternativeName>
        <fullName evidence="3">Phosphoriboisomerase A</fullName>
        <shortName evidence="3">PRI</shortName>
    </alternativeName>
</protein>
<dbReference type="InterPro" id="IPR037171">
    <property type="entry name" value="NagB/RpiA_transferase-like"/>
</dbReference>
<dbReference type="EMBL" id="CP027665">
    <property type="protein sequence ID" value="AVO36960.1"/>
    <property type="molecule type" value="Genomic_DNA"/>
</dbReference>
<dbReference type="InterPro" id="IPR004788">
    <property type="entry name" value="Ribose5P_isomerase_type_A"/>
</dbReference>
<dbReference type="EC" id="5.3.1.6" evidence="3"/>
<organism evidence="4 5">
    <name type="scientific">Pukyongiella litopenaei</name>
    <dbReference type="NCBI Taxonomy" id="2605946"/>
    <lineage>
        <taxon>Bacteria</taxon>
        <taxon>Pseudomonadati</taxon>
        <taxon>Pseudomonadota</taxon>
        <taxon>Alphaproteobacteria</taxon>
        <taxon>Rhodobacterales</taxon>
        <taxon>Paracoccaceae</taxon>
        <taxon>Pukyongiella</taxon>
    </lineage>
</organism>
<accession>A0A2S0MM50</accession>
<dbReference type="InterPro" id="IPR020672">
    <property type="entry name" value="Ribose5P_isomerase_typA_subgr"/>
</dbReference>
<dbReference type="KEGG" id="thas:C6Y53_04105"/>
<dbReference type="GO" id="GO:0004751">
    <property type="term" value="F:ribose-5-phosphate isomerase activity"/>
    <property type="evidence" value="ECO:0007669"/>
    <property type="project" value="UniProtKB-UniRule"/>
</dbReference>
<keyword evidence="2 3" id="KW-0413">Isomerase</keyword>
<dbReference type="SUPFAM" id="SSF100950">
    <property type="entry name" value="NagB/RpiA/CoA transferase-like"/>
    <property type="match status" value="1"/>
</dbReference>
<dbReference type="Proteomes" id="UP000237655">
    <property type="component" value="Chromosome"/>
</dbReference>
<gene>
    <name evidence="3 4" type="primary">rpiA</name>
    <name evidence="4" type="ORF">C6Y53_04105</name>
</gene>
<dbReference type="HAMAP" id="MF_00170">
    <property type="entry name" value="Rib_5P_isom_A"/>
    <property type="match status" value="1"/>
</dbReference>
<dbReference type="GO" id="GO:0006014">
    <property type="term" value="P:D-ribose metabolic process"/>
    <property type="evidence" value="ECO:0007669"/>
    <property type="project" value="TreeGrafter"/>
</dbReference>